<feature type="binding site" evidence="10">
    <location>
        <position position="76"/>
    </location>
    <ligand>
        <name>Mg(2+)</name>
        <dbReference type="ChEBI" id="CHEBI:18420"/>
    </ligand>
</feature>
<dbReference type="RefSeq" id="WP_004589749.1">
    <property type="nucleotide sequence ID" value="NZ_APMM01000001.1"/>
</dbReference>
<feature type="domain" description="Non-canonical purine NTP phosphatase/PRRC1" evidence="11">
    <location>
        <begin position="47"/>
        <end position="207"/>
    </location>
</feature>
<comment type="catalytic activity">
    <reaction evidence="9 10">
        <text>XTP + H2O = XDP + phosphate + H(+)</text>
        <dbReference type="Rhea" id="RHEA:28406"/>
        <dbReference type="ChEBI" id="CHEBI:15377"/>
        <dbReference type="ChEBI" id="CHEBI:15378"/>
        <dbReference type="ChEBI" id="CHEBI:43474"/>
        <dbReference type="ChEBI" id="CHEBI:59884"/>
        <dbReference type="ChEBI" id="CHEBI:61314"/>
        <dbReference type="EC" id="3.6.1.73"/>
    </reaction>
</comment>
<evidence type="ECO:0000313" key="13">
    <source>
        <dbReference type="Proteomes" id="UP000053695"/>
    </source>
</evidence>
<dbReference type="InterPro" id="IPR026533">
    <property type="entry name" value="NTPase/PRRC1"/>
</dbReference>
<evidence type="ECO:0000256" key="7">
    <source>
        <dbReference type="ARBA" id="ARBA00023211"/>
    </source>
</evidence>
<name>N6V3L0_9EURY</name>
<dbReference type="PATRIC" id="fig|1069083.5.peg.62"/>
<dbReference type="InterPro" id="IPR002786">
    <property type="entry name" value="Non_canon_purine_NTPase"/>
</dbReference>
<comment type="catalytic activity">
    <reaction evidence="8 10">
        <text>ITP + H2O = IDP + phosphate + H(+)</text>
        <dbReference type="Rhea" id="RHEA:28330"/>
        <dbReference type="ChEBI" id="CHEBI:15377"/>
        <dbReference type="ChEBI" id="CHEBI:15378"/>
        <dbReference type="ChEBI" id="CHEBI:43474"/>
        <dbReference type="ChEBI" id="CHEBI:58280"/>
        <dbReference type="ChEBI" id="CHEBI:61402"/>
        <dbReference type="EC" id="3.6.1.73"/>
    </reaction>
</comment>
<comment type="cofactor">
    <cofactor evidence="1">
        <name>Mn(2+)</name>
        <dbReference type="ChEBI" id="CHEBI:29035"/>
    </cofactor>
</comment>
<proteinExistence type="inferred from homology"/>
<dbReference type="GO" id="GO:0046872">
    <property type="term" value="F:metal ion binding"/>
    <property type="evidence" value="ECO:0007669"/>
    <property type="project" value="UniProtKB-KW"/>
</dbReference>
<dbReference type="PANTHER" id="PTHR34699">
    <property type="match status" value="1"/>
</dbReference>
<comment type="caution">
    <text evidence="12">The sequence shown here is derived from an EMBL/GenBank/DDBJ whole genome shotgun (WGS) entry which is preliminary data.</text>
</comment>
<comment type="cofactor">
    <cofactor evidence="10">
        <name>Mg(2+)</name>
        <dbReference type="ChEBI" id="CHEBI:18420"/>
    </cofactor>
    <cofactor evidence="10">
        <name>Mn(2+)</name>
        <dbReference type="ChEBI" id="CHEBI:29035"/>
    </cofactor>
    <text evidence="10">Binds 1 divalent metal cation per subunit; can use either Mg(2+) or Mn(2+).</text>
</comment>
<dbReference type="FunFam" id="3.90.950.10:FF:000002">
    <property type="entry name" value="Inosine/xanthosine triphosphatase"/>
    <property type="match status" value="1"/>
</dbReference>
<reference evidence="12 13" key="1">
    <citation type="journal article" date="2013" name="Genome Announc.">
        <title>Draft Genome Sequence of a Highly Flagellated, Fast-Swimming Archaeon, Methanocaldococcus villosus Strain KIN24-T80 (DSM 22612).</title>
        <authorList>
            <person name="Thennarasu S."/>
            <person name="Polireddy D."/>
            <person name="Antony A."/>
            <person name="Yada M.R."/>
            <person name="Algarawi S."/>
            <person name="Sivakumar N."/>
        </authorList>
    </citation>
    <scope>NUCLEOTIDE SEQUENCE [LARGE SCALE GENOMIC DNA]</scope>
    <source>
        <strain evidence="12 13">KIN24-T80</strain>
    </source>
</reference>
<evidence type="ECO:0000256" key="10">
    <source>
        <dbReference type="HAMAP-Rule" id="MF_00648"/>
    </source>
</evidence>
<evidence type="ECO:0000256" key="6">
    <source>
        <dbReference type="ARBA" id="ARBA00023080"/>
    </source>
</evidence>
<feature type="binding site" evidence="10">
    <location>
        <position position="105"/>
    </location>
    <ligand>
        <name>Mg(2+)</name>
        <dbReference type="ChEBI" id="CHEBI:18420"/>
    </ligand>
</feature>
<evidence type="ECO:0000256" key="5">
    <source>
        <dbReference type="ARBA" id="ARBA00022842"/>
    </source>
</evidence>
<organism evidence="12 13">
    <name type="scientific">Methanocaldococcus villosus KIN24-T80</name>
    <dbReference type="NCBI Taxonomy" id="1069083"/>
    <lineage>
        <taxon>Archaea</taxon>
        <taxon>Methanobacteriati</taxon>
        <taxon>Methanobacteriota</taxon>
        <taxon>Methanomada group</taxon>
        <taxon>Methanococci</taxon>
        <taxon>Methanococcales</taxon>
        <taxon>Methanocaldococcaceae</taxon>
        <taxon>Methanocaldococcus</taxon>
    </lineage>
</organism>
<dbReference type="STRING" id="1069083.GCA_000371805_01101"/>
<dbReference type="SUPFAM" id="SSF52972">
    <property type="entry name" value="ITPase-like"/>
    <property type="match status" value="1"/>
</dbReference>
<dbReference type="InterPro" id="IPR029001">
    <property type="entry name" value="ITPase-like_fam"/>
</dbReference>
<dbReference type="EC" id="3.6.1.73" evidence="10"/>
<dbReference type="EMBL" id="APMM01000001">
    <property type="protein sequence ID" value="ENN96843.1"/>
    <property type="molecule type" value="Genomic_DNA"/>
</dbReference>
<keyword evidence="13" id="KW-1185">Reference proteome</keyword>
<dbReference type="HAMAP" id="MF_00648">
    <property type="entry name" value="Non_canon_purine_NTPase_YjjX"/>
    <property type="match status" value="1"/>
</dbReference>
<protein>
    <recommendedName>
        <fullName evidence="10">Probable inosine/xanthosine triphosphatase</fullName>
        <shortName evidence="10">ITPase/XTPase</shortName>
        <ecNumber evidence="10">3.6.1.73</ecNumber>
    </recommendedName>
    <alternativeName>
        <fullName evidence="10">Non-canonical purine NTP phosphatase</fullName>
    </alternativeName>
    <alternativeName>
        <fullName evidence="10">Non-standard purine NTP phosphatase</fullName>
    </alternativeName>
    <alternativeName>
        <fullName evidence="10">Nucleoside-triphosphate phosphatase</fullName>
        <shortName evidence="10">NTPase</shortName>
    </alternativeName>
</protein>
<comment type="subunit">
    <text evidence="10">Homodimer.</text>
</comment>
<dbReference type="GO" id="GO:0006772">
    <property type="term" value="P:thiamine metabolic process"/>
    <property type="evidence" value="ECO:0007669"/>
    <property type="project" value="TreeGrafter"/>
</dbReference>
<keyword evidence="7 10" id="KW-0464">Manganese</keyword>
<keyword evidence="3 10" id="KW-0547">Nucleotide-binding</keyword>
<keyword evidence="2 10" id="KW-0479">Metal-binding</keyword>
<keyword evidence="4 10" id="KW-0378">Hydrolase</keyword>
<evidence type="ECO:0000256" key="1">
    <source>
        <dbReference type="ARBA" id="ARBA00001936"/>
    </source>
</evidence>
<comment type="function">
    <text evidence="10">Phosphatase that hydrolyzes non-canonical purine nucleotides such as XTP and ITP to their respective diphosphate derivatives. Probably excludes non-canonical purines from DNA/RNA precursor pool, thus preventing their incorporation into DNA/RNA and avoiding chromosomal lesions.</text>
</comment>
<keyword evidence="5 10" id="KW-0460">Magnesium</keyword>
<dbReference type="NCBIfam" id="TIGR00258">
    <property type="entry name" value="inosine/xanthosine triphosphatase"/>
    <property type="match status" value="1"/>
</dbReference>
<accession>N6V3L0</accession>
<keyword evidence="6 10" id="KW-0546">Nucleotide metabolism</keyword>
<evidence type="ECO:0000256" key="4">
    <source>
        <dbReference type="ARBA" id="ARBA00022801"/>
    </source>
</evidence>
<evidence type="ECO:0000256" key="8">
    <source>
        <dbReference type="ARBA" id="ARBA00048174"/>
    </source>
</evidence>
<sequence>MEKACEICGKKAEIFLYGMHLCKDIKCWEEAKKISLARHKMRVVALGSKNPIKVKATKEAFERVIGYSEIIPVDVDSKVSPHPIGLEETYKGALNRAKEAFKKIQCVYSVGIEAGMIELDGHYLDIHVAVVYDGIRETVGLSQGFEYPKIVAEHIMKGIEGKIIAEKISGIKGIGESVGMIGYLTDNHIKREDLCRDAVIMALIPRMKRNVELY</sequence>
<dbReference type="Proteomes" id="UP000053695">
    <property type="component" value="Unassembled WGS sequence"/>
</dbReference>
<comment type="similarity">
    <text evidence="10">Belongs to the YjjX NTPase family.</text>
</comment>
<dbReference type="Pfam" id="PF01931">
    <property type="entry name" value="NTPase_I-T"/>
    <property type="match status" value="1"/>
</dbReference>
<dbReference type="AlphaFoldDB" id="N6V3L0"/>
<dbReference type="GO" id="GO:0009117">
    <property type="term" value="P:nucleotide metabolic process"/>
    <property type="evidence" value="ECO:0007669"/>
    <property type="project" value="UniProtKB-KW"/>
</dbReference>
<evidence type="ECO:0000259" key="11">
    <source>
        <dbReference type="Pfam" id="PF01931"/>
    </source>
</evidence>
<evidence type="ECO:0000256" key="3">
    <source>
        <dbReference type="ARBA" id="ARBA00022741"/>
    </source>
</evidence>
<gene>
    <name evidence="12" type="ORF">J422_00310</name>
</gene>
<comment type="caution">
    <text evidence="10">Lacks conserved residue(s) required for the propagation of feature annotation.</text>
</comment>
<dbReference type="InterPro" id="IPR050299">
    <property type="entry name" value="YjjX_NTPase"/>
</dbReference>
<dbReference type="GO" id="GO:0103023">
    <property type="term" value="F:ITPase activity"/>
    <property type="evidence" value="ECO:0007669"/>
    <property type="project" value="UniProtKB-EC"/>
</dbReference>
<dbReference type="PANTHER" id="PTHR34699:SF2">
    <property type="entry name" value="NON-CANONICAL PURINE NTP PHOSPHATASE_PRRC1 DOMAIN-CONTAINING PROTEIN"/>
    <property type="match status" value="1"/>
</dbReference>
<dbReference type="OrthoDB" id="52857at2157"/>
<dbReference type="Gene3D" id="3.90.950.10">
    <property type="match status" value="1"/>
</dbReference>
<evidence type="ECO:0000256" key="2">
    <source>
        <dbReference type="ARBA" id="ARBA00022723"/>
    </source>
</evidence>
<evidence type="ECO:0000256" key="9">
    <source>
        <dbReference type="ARBA" id="ARBA00048781"/>
    </source>
</evidence>
<dbReference type="GO" id="GO:0000166">
    <property type="term" value="F:nucleotide binding"/>
    <property type="evidence" value="ECO:0007669"/>
    <property type="project" value="UniProtKB-KW"/>
</dbReference>
<evidence type="ECO:0000313" key="12">
    <source>
        <dbReference type="EMBL" id="ENN96843.1"/>
    </source>
</evidence>